<dbReference type="InterPro" id="IPR029056">
    <property type="entry name" value="Ribokinase-like"/>
</dbReference>
<evidence type="ECO:0000313" key="4">
    <source>
        <dbReference type="EMBL" id="GIJ67822.1"/>
    </source>
</evidence>
<evidence type="ECO:0000313" key="5">
    <source>
        <dbReference type="Proteomes" id="UP000635606"/>
    </source>
</evidence>
<sequence length="320" mass="32613">MLIVGTGGIGSGMFLALHGDHTLGREESRAATLLDRHDAAKLHIVLHYVRTLLGTGADVVPVGMVGDDPPGRDAVRRMADAGLDVSAVGVSARPTLFSVCFQYPDGTGGNITTANSASDDVSPELVRAAWARRVHSGQKGIAVALPEVPLAARAELLRLATGAGFRRVATFVSAEIGAAVPLLGMVDLLAVNLDEAAALAPVTRHRDAAATATAAVGRATAANPGLHLVVTAGRYGSWAWDGHDLTHTPAPAVTAVNTAGAGDAHLAGLVVATARGLPLAAANRYAALVSGRSVTSPHTIDTGLTADLIRADARTAGWDL</sequence>
<dbReference type="RefSeq" id="WP_203927756.1">
    <property type="nucleotide sequence ID" value="NZ_BOPH01000031.1"/>
</dbReference>
<dbReference type="GO" id="GO:0016301">
    <property type="term" value="F:kinase activity"/>
    <property type="evidence" value="ECO:0007669"/>
    <property type="project" value="UniProtKB-KW"/>
</dbReference>
<evidence type="ECO:0000259" key="3">
    <source>
        <dbReference type="Pfam" id="PF00294"/>
    </source>
</evidence>
<feature type="domain" description="Carbohydrate kinase PfkB" evidence="3">
    <location>
        <begin position="56"/>
        <end position="301"/>
    </location>
</feature>
<dbReference type="EMBL" id="BOPH01000031">
    <property type="protein sequence ID" value="GIJ67822.1"/>
    <property type="molecule type" value="Genomic_DNA"/>
</dbReference>
<dbReference type="InterPro" id="IPR002173">
    <property type="entry name" value="Carboh/pur_kinase_PfkB_CS"/>
</dbReference>
<organism evidence="4 5">
    <name type="scientific">Virgisporangium ochraceum</name>
    <dbReference type="NCBI Taxonomy" id="65505"/>
    <lineage>
        <taxon>Bacteria</taxon>
        <taxon>Bacillati</taxon>
        <taxon>Actinomycetota</taxon>
        <taxon>Actinomycetes</taxon>
        <taxon>Micromonosporales</taxon>
        <taxon>Micromonosporaceae</taxon>
        <taxon>Virgisporangium</taxon>
    </lineage>
</organism>
<dbReference type="Proteomes" id="UP000635606">
    <property type="component" value="Unassembled WGS sequence"/>
</dbReference>
<name>A0A8J3ZRQ8_9ACTN</name>
<dbReference type="AlphaFoldDB" id="A0A8J3ZRQ8"/>
<keyword evidence="1" id="KW-0808">Transferase</keyword>
<dbReference type="Gene3D" id="3.40.1190.20">
    <property type="match status" value="1"/>
</dbReference>
<comment type="caution">
    <text evidence="4">The sequence shown here is derived from an EMBL/GenBank/DDBJ whole genome shotgun (WGS) entry which is preliminary data.</text>
</comment>
<gene>
    <name evidence="4" type="ORF">Voc01_027390</name>
</gene>
<dbReference type="Pfam" id="PF00294">
    <property type="entry name" value="PfkB"/>
    <property type="match status" value="1"/>
</dbReference>
<evidence type="ECO:0000256" key="1">
    <source>
        <dbReference type="ARBA" id="ARBA00022679"/>
    </source>
</evidence>
<dbReference type="SUPFAM" id="SSF53613">
    <property type="entry name" value="Ribokinase-like"/>
    <property type="match status" value="1"/>
</dbReference>
<dbReference type="PANTHER" id="PTHR10584:SF166">
    <property type="entry name" value="RIBOKINASE"/>
    <property type="match status" value="1"/>
</dbReference>
<accession>A0A8J3ZRQ8</accession>
<reference evidence="4" key="1">
    <citation type="submission" date="2021-01" db="EMBL/GenBank/DDBJ databases">
        <title>Whole genome shotgun sequence of Virgisporangium ochraceum NBRC 16418.</title>
        <authorList>
            <person name="Komaki H."/>
            <person name="Tamura T."/>
        </authorList>
    </citation>
    <scope>NUCLEOTIDE SEQUENCE</scope>
    <source>
        <strain evidence="4">NBRC 16418</strain>
    </source>
</reference>
<proteinExistence type="predicted"/>
<dbReference type="InterPro" id="IPR011611">
    <property type="entry name" value="PfkB_dom"/>
</dbReference>
<keyword evidence="5" id="KW-1185">Reference proteome</keyword>
<protein>
    <recommendedName>
        <fullName evidence="3">Carbohydrate kinase PfkB domain-containing protein</fullName>
    </recommendedName>
</protein>
<evidence type="ECO:0000256" key="2">
    <source>
        <dbReference type="ARBA" id="ARBA00022777"/>
    </source>
</evidence>
<keyword evidence="2" id="KW-0418">Kinase</keyword>
<dbReference type="PROSITE" id="PS00584">
    <property type="entry name" value="PFKB_KINASES_2"/>
    <property type="match status" value="1"/>
</dbReference>
<dbReference type="PANTHER" id="PTHR10584">
    <property type="entry name" value="SUGAR KINASE"/>
    <property type="match status" value="1"/>
</dbReference>